<keyword evidence="1" id="KW-0472">Membrane</keyword>
<evidence type="ECO:0000313" key="3">
    <source>
        <dbReference type="EMBL" id="PWW77669.1"/>
    </source>
</evidence>
<dbReference type="Pfam" id="PF13843">
    <property type="entry name" value="DDE_Tnp_1_7"/>
    <property type="match status" value="1"/>
</dbReference>
<dbReference type="Proteomes" id="UP000246991">
    <property type="component" value="Unassembled WGS sequence"/>
</dbReference>
<dbReference type="EMBL" id="PYWC01000020">
    <property type="protein sequence ID" value="PWW77669.1"/>
    <property type="molecule type" value="Genomic_DNA"/>
</dbReference>
<dbReference type="STRING" id="42249.A0A317STD2"/>
<dbReference type="InterPro" id="IPR029526">
    <property type="entry name" value="PGBD"/>
</dbReference>
<protein>
    <recommendedName>
        <fullName evidence="2">PiggyBac transposable element-derived protein domain-containing protein</fullName>
    </recommendedName>
</protein>
<feature type="domain" description="PiggyBac transposable element-derived protein" evidence="2">
    <location>
        <begin position="1"/>
        <end position="82"/>
    </location>
</feature>
<organism evidence="3 4">
    <name type="scientific">Tuber magnatum</name>
    <name type="common">white Piedmont truffle</name>
    <dbReference type="NCBI Taxonomy" id="42249"/>
    <lineage>
        <taxon>Eukaryota</taxon>
        <taxon>Fungi</taxon>
        <taxon>Dikarya</taxon>
        <taxon>Ascomycota</taxon>
        <taxon>Pezizomycotina</taxon>
        <taxon>Pezizomycetes</taxon>
        <taxon>Pezizales</taxon>
        <taxon>Tuberaceae</taxon>
        <taxon>Tuber</taxon>
    </lineage>
</organism>
<gene>
    <name evidence="3" type="ORF">C7212DRAFT_177312</name>
</gene>
<feature type="non-terminal residue" evidence="3">
    <location>
        <position position="1"/>
    </location>
</feature>
<name>A0A317STD2_9PEZI</name>
<keyword evidence="4" id="KW-1185">Reference proteome</keyword>
<keyword evidence="1" id="KW-1133">Transmembrane helix</keyword>
<dbReference type="AlphaFoldDB" id="A0A317STD2"/>
<feature type="transmembrane region" description="Helical" evidence="1">
    <location>
        <begin position="36"/>
        <end position="57"/>
    </location>
</feature>
<evidence type="ECO:0000259" key="2">
    <source>
        <dbReference type="Pfam" id="PF13843"/>
    </source>
</evidence>
<comment type="caution">
    <text evidence="3">The sequence shown here is derived from an EMBL/GenBank/DDBJ whole genome shotgun (WGS) entry which is preliminary data.</text>
</comment>
<evidence type="ECO:0000256" key="1">
    <source>
        <dbReference type="SAM" id="Phobius"/>
    </source>
</evidence>
<evidence type="ECO:0000313" key="4">
    <source>
        <dbReference type="Proteomes" id="UP000246991"/>
    </source>
</evidence>
<accession>A0A317STD2</accession>
<sequence length="85" mass="10108">PALFFQLFIMDAKFELMVINTNLYAISKEARESGHYWWNTSVGELMIFVGLLIYMGVHKAIRVGLYWKRSDKFPYYEITQSMLQF</sequence>
<dbReference type="OrthoDB" id="5430458at2759"/>
<proteinExistence type="predicted"/>
<reference evidence="3 4" key="1">
    <citation type="submission" date="2018-03" db="EMBL/GenBank/DDBJ databases">
        <title>Genomes of Pezizomycetes fungi and the evolution of truffles.</title>
        <authorList>
            <person name="Murat C."/>
            <person name="Payen T."/>
            <person name="Noel B."/>
            <person name="Kuo A."/>
            <person name="Martin F.M."/>
        </authorList>
    </citation>
    <scope>NUCLEOTIDE SEQUENCE [LARGE SCALE GENOMIC DNA]</scope>
    <source>
        <strain evidence="3">091103-1</strain>
    </source>
</reference>
<keyword evidence="1" id="KW-0812">Transmembrane</keyword>